<evidence type="ECO:0000313" key="3">
    <source>
        <dbReference type="Proteomes" id="UP001642464"/>
    </source>
</evidence>
<feature type="region of interest" description="Disordered" evidence="1">
    <location>
        <begin position="357"/>
        <end position="467"/>
    </location>
</feature>
<dbReference type="EMBL" id="CAXAMM010032891">
    <property type="protein sequence ID" value="CAK9070467.1"/>
    <property type="molecule type" value="Genomic_DNA"/>
</dbReference>
<reference evidence="2 3" key="1">
    <citation type="submission" date="2024-02" db="EMBL/GenBank/DDBJ databases">
        <authorList>
            <person name="Chen Y."/>
            <person name="Shah S."/>
            <person name="Dougan E. K."/>
            <person name="Thang M."/>
            <person name="Chan C."/>
        </authorList>
    </citation>
    <scope>NUCLEOTIDE SEQUENCE [LARGE SCALE GENOMIC DNA]</scope>
</reference>
<evidence type="ECO:0000256" key="1">
    <source>
        <dbReference type="SAM" id="MobiDB-lite"/>
    </source>
</evidence>
<accession>A0ABP0P361</accession>
<proteinExistence type="predicted"/>
<name>A0ABP0P361_9DINO</name>
<dbReference type="Proteomes" id="UP001642464">
    <property type="component" value="Unassembled WGS sequence"/>
</dbReference>
<sequence length="540" mass="60924">MSKGGARRFSVPPVDMDALQGIIDRAVESKGAAAFLLGEYDTKKVTTAVSAAGLHQNAAWVKDFFNISKGEILAGQLKQCIQKYGHSHNTSDWKDDLWAGKIASQMVCILSHVRRLGREPDKLRQCLQGQSGTLFGKKGEAKGPERLAEERAAFLELQQKLKFHEETQKAIQGLKEGQLSEDEFWNKLCKNEKTALWKKFECERNKSPEARKAWLEMEGKGVMEKKKQLLLHFIETGQKSAGGLKQSQEASQSKQENELFEWVPWKQVQDWYGKDEALARVEQGPLPVRKVGRKFFEFLLVKQQTTLSLEQKKRLAAEQEMALKGPELLACKKALAAGRTEKEWEALWSERRPEKSFQLEDALSESSSDTSPGEEVATDEEADAALTFLRGLRKGQSEAETNKDKKKTKEEKKAEQESKKQQLKAAKEEKQKKLEAEKLAKQKAAAEKWSKKLEEATQVGEDEKETKVKKMLSIVSKEVADLKKACKKASSSDWGKHELANLSKCRDELEDLQMDCLESVKEKLLQSAAALKASQKLIEK</sequence>
<keyword evidence="3" id="KW-1185">Reference proteome</keyword>
<gene>
    <name evidence="2" type="ORF">SCF082_LOCUS35054</name>
</gene>
<organism evidence="2 3">
    <name type="scientific">Durusdinium trenchii</name>
    <dbReference type="NCBI Taxonomy" id="1381693"/>
    <lineage>
        <taxon>Eukaryota</taxon>
        <taxon>Sar</taxon>
        <taxon>Alveolata</taxon>
        <taxon>Dinophyceae</taxon>
        <taxon>Suessiales</taxon>
        <taxon>Symbiodiniaceae</taxon>
        <taxon>Durusdinium</taxon>
    </lineage>
</organism>
<feature type="compositionally biased region" description="Basic and acidic residues" evidence="1">
    <location>
        <begin position="395"/>
        <end position="455"/>
    </location>
</feature>
<evidence type="ECO:0000313" key="2">
    <source>
        <dbReference type="EMBL" id="CAK9070467.1"/>
    </source>
</evidence>
<comment type="caution">
    <text evidence="2">The sequence shown here is derived from an EMBL/GenBank/DDBJ whole genome shotgun (WGS) entry which is preliminary data.</text>
</comment>
<protein>
    <submittedName>
        <fullName evidence="2">Uncharacterized protein</fullName>
    </submittedName>
</protein>